<reference evidence="2 3" key="1">
    <citation type="submission" date="2024-06" db="EMBL/GenBank/DDBJ databases">
        <authorList>
            <person name="Woo H."/>
        </authorList>
    </citation>
    <scope>NUCLEOTIDE SEQUENCE [LARGE SCALE GENOMIC DNA]</scope>
    <source>
        <strain evidence="2 3">Si-c</strain>
    </source>
</reference>
<feature type="compositionally biased region" description="Basic and acidic residues" evidence="1">
    <location>
        <begin position="58"/>
        <end position="73"/>
    </location>
</feature>
<feature type="compositionally biased region" description="Basic residues" evidence="1">
    <location>
        <begin position="89"/>
        <end position="98"/>
    </location>
</feature>
<keyword evidence="3" id="KW-1185">Reference proteome</keyword>
<evidence type="ECO:0000256" key="1">
    <source>
        <dbReference type="SAM" id="MobiDB-lite"/>
    </source>
</evidence>
<dbReference type="EMBL" id="JBFOHK010000004">
    <property type="protein sequence ID" value="MEW9572886.1"/>
    <property type="molecule type" value="Genomic_DNA"/>
</dbReference>
<accession>A0ABV3QIE0</accession>
<organism evidence="2 3">
    <name type="scientific">Rhodanobacter lycopersici</name>
    <dbReference type="NCBI Taxonomy" id="3162487"/>
    <lineage>
        <taxon>Bacteria</taxon>
        <taxon>Pseudomonadati</taxon>
        <taxon>Pseudomonadota</taxon>
        <taxon>Gammaproteobacteria</taxon>
        <taxon>Lysobacterales</taxon>
        <taxon>Rhodanobacteraceae</taxon>
        <taxon>Rhodanobacter</taxon>
    </lineage>
</organism>
<protein>
    <recommendedName>
        <fullName evidence="4">AlpA family phage regulatory protein</fullName>
    </recommendedName>
</protein>
<sequence>MRKQPKPTTLPLIVSESLWTIENLAAYMQIAVATIYSDLTRAPHRVPPTLPRRGRASLRWDPEQTRAWIRGEDGQSQSSQQMTAANPHPPRRSKRGRPTKAEAEARRKRSAEWPGDPCTD</sequence>
<dbReference type="RefSeq" id="WP_367854952.1">
    <property type="nucleotide sequence ID" value="NZ_JBFOHK010000004.1"/>
</dbReference>
<proteinExistence type="predicted"/>
<evidence type="ECO:0000313" key="2">
    <source>
        <dbReference type="EMBL" id="MEW9572886.1"/>
    </source>
</evidence>
<comment type="caution">
    <text evidence="2">The sequence shown here is derived from an EMBL/GenBank/DDBJ whole genome shotgun (WGS) entry which is preliminary data.</text>
</comment>
<evidence type="ECO:0000313" key="3">
    <source>
        <dbReference type="Proteomes" id="UP001556220"/>
    </source>
</evidence>
<gene>
    <name evidence="2" type="ORF">ABQJ54_14100</name>
</gene>
<evidence type="ECO:0008006" key="4">
    <source>
        <dbReference type="Google" id="ProtNLM"/>
    </source>
</evidence>
<dbReference type="Proteomes" id="UP001556220">
    <property type="component" value="Unassembled WGS sequence"/>
</dbReference>
<feature type="compositionally biased region" description="Polar residues" evidence="1">
    <location>
        <begin position="74"/>
        <end position="84"/>
    </location>
</feature>
<feature type="region of interest" description="Disordered" evidence="1">
    <location>
        <begin position="41"/>
        <end position="120"/>
    </location>
</feature>
<name>A0ABV3QIE0_9GAMM</name>